<dbReference type="AlphaFoldDB" id="A0A094Q4E1"/>
<gene>
    <name evidence="1" type="ORF">GM51_8705</name>
</gene>
<comment type="caution">
    <text evidence="1">The sequence shown here is derived from an EMBL/GenBank/DDBJ whole genome shotgun (WGS) entry which is preliminary data.</text>
</comment>
<name>A0A094Q4E1_9ZZZZ</name>
<evidence type="ECO:0000313" key="1">
    <source>
        <dbReference type="EMBL" id="KGA18262.1"/>
    </source>
</evidence>
<reference evidence="1" key="1">
    <citation type="submission" date="2014-06" db="EMBL/GenBank/DDBJ databases">
        <title>Key roles for freshwater Actinobacteria revealed by deep metagenomic sequencing.</title>
        <authorList>
            <person name="Ghai R."/>
            <person name="Mizuno C.M."/>
            <person name="Picazo A."/>
            <person name="Camacho A."/>
            <person name="Rodriguez-Valera F."/>
        </authorList>
    </citation>
    <scope>NUCLEOTIDE SEQUENCE</scope>
</reference>
<dbReference type="EMBL" id="JNSL01000046">
    <property type="protein sequence ID" value="KGA18262.1"/>
    <property type="molecule type" value="Genomic_DNA"/>
</dbReference>
<sequence>MSDDDSFNAARFRDLDPLTSSDWKLADKVDSARASDVEEIISSKEDTMIRRRPLPPPDADEIIRGEYTGWVPLIKPGETLADAKAREEKLALYLNPIEQDTNFMSEFSAPVDFASESVSQIGKPIVDFIPANFPTAIVADPESVRSPTEALEEARRRIAQMRSSLQTNINRAPQNFAVPIFTEQIEEVELKEVSDLPADEPQISSQTFESLFETTPTSEREWPQEPEPAQIQVHEESQVYTQTTQQASPTVIIDEAADKTQSLELVIMRDEIKNLRDRLDTSDKLIENLMVRLADIAELAIKHRD</sequence>
<organism evidence="1">
    <name type="scientific">freshwater metagenome</name>
    <dbReference type="NCBI Taxonomy" id="449393"/>
    <lineage>
        <taxon>unclassified sequences</taxon>
        <taxon>metagenomes</taxon>
        <taxon>ecological metagenomes</taxon>
    </lineage>
</organism>
<accession>A0A094Q4E1</accession>
<proteinExistence type="predicted"/>
<protein>
    <submittedName>
        <fullName evidence="1">Uncharacterized protein</fullName>
    </submittedName>
</protein>